<dbReference type="Proteomes" id="UP000186039">
    <property type="component" value="Unassembled WGS sequence"/>
</dbReference>
<feature type="chain" id="PRO_5043149034" evidence="2">
    <location>
        <begin position="22"/>
        <end position="113"/>
    </location>
</feature>
<dbReference type="RefSeq" id="WP_075706577.1">
    <property type="nucleotide sequence ID" value="NZ_AP019655.1"/>
</dbReference>
<evidence type="ECO:0000256" key="2">
    <source>
        <dbReference type="SAM" id="SignalP"/>
    </source>
</evidence>
<dbReference type="NCBIfam" id="NF033674">
    <property type="entry name" value="stress_OB_fold"/>
    <property type="match status" value="1"/>
</dbReference>
<evidence type="ECO:0000313" key="6">
    <source>
        <dbReference type="Proteomes" id="UP000186313"/>
    </source>
</evidence>
<organism evidence="3 6">
    <name type="scientific">Vibrio panuliri</name>
    <dbReference type="NCBI Taxonomy" id="1381081"/>
    <lineage>
        <taxon>Bacteria</taxon>
        <taxon>Pseudomonadati</taxon>
        <taxon>Pseudomonadota</taxon>
        <taxon>Gammaproteobacteria</taxon>
        <taxon>Vibrionales</taxon>
        <taxon>Vibrionaceae</taxon>
        <taxon>Vibrio</taxon>
    </lineage>
</organism>
<dbReference type="STRING" id="1381081.BIY22_16520"/>
<sequence>MKKTILALLVACSFVNAPAFAAFNGPETNSINTVASANEAANDSFVILTGNIVESLGNETYLFKDDTGSIQIEIDDEDWMGVDVTPTDRVVIRGEVDSEWTTPSIDVDSVKKI</sequence>
<dbReference type="InterPro" id="IPR036700">
    <property type="entry name" value="BOBF_sf"/>
</dbReference>
<feature type="signal peptide" evidence="2">
    <location>
        <begin position="1"/>
        <end position="21"/>
    </location>
</feature>
<keyword evidence="5" id="KW-1185">Reference proteome</keyword>
<dbReference type="AlphaFoldDB" id="A0A1Q9HN01"/>
<dbReference type="InterPro" id="IPR005220">
    <property type="entry name" value="CarO-like"/>
</dbReference>
<evidence type="ECO:0000313" key="4">
    <source>
        <dbReference type="EMBL" id="OLQ92522.1"/>
    </source>
</evidence>
<dbReference type="Pfam" id="PF04076">
    <property type="entry name" value="BOF"/>
    <property type="match status" value="1"/>
</dbReference>
<proteinExistence type="predicted"/>
<evidence type="ECO:0000313" key="5">
    <source>
        <dbReference type="Proteomes" id="UP000186039"/>
    </source>
</evidence>
<gene>
    <name evidence="4" type="ORF">BIY20_08570</name>
    <name evidence="3" type="ORF">BIY22_16520</name>
</gene>
<dbReference type="Gene3D" id="2.40.50.200">
    <property type="entry name" value="Bacterial OB-fold"/>
    <property type="match status" value="1"/>
</dbReference>
<dbReference type="SUPFAM" id="SSF101756">
    <property type="entry name" value="Hypothetical protein YgiW"/>
    <property type="match status" value="1"/>
</dbReference>
<keyword evidence="1 2" id="KW-0732">Signal</keyword>
<dbReference type="EMBL" id="MJMJ01000005">
    <property type="protein sequence ID" value="OLQ92113.1"/>
    <property type="molecule type" value="Genomic_DNA"/>
</dbReference>
<evidence type="ECO:0000313" key="3">
    <source>
        <dbReference type="EMBL" id="OLQ92113.1"/>
    </source>
</evidence>
<comment type="caution">
    <text evidence="3">The sequence shown here is derived from an EMBL/GenBank/DDBJ whole genome shotgun (WGS) entry which is preliminary data.</text>
</comment>
<evidence type="ECO:0000256" key="1">
    <source>
        <dbReference type="ARBA" id="ARBA00022729"/>
    </source>
</evidence>
<dbReference type="OrthoDB" id="598245at2"/>
<dbReference type="PANTHER" id="PTHR36571:SF1">
    <property type="entry name" value="PROTEIN YGIW"/>
    <property type="match status" value="1"/>
</dbReference>
<name>A0A1Q9HN01_9VIBR</name>
<dbReference type="Proteomes" id="UP000186313">
    <property type="component" value="Unassembled WGS sequence"/>
</dbReference>
<reference evidence="5 6" key="1">
    <citation type="submission" date="2016-09" db="EMBL/GenBank/DDBJ databases">
        <title>Genomic Taxonomy of the Vibrionaceae.</title>
        <authorList>
            <person name="Gonzalez-Castillo A."/>
            <person name="Gomez-Gil B."/>
            <person name="Enciso-Ibarra K."/>
        </authorList>
    </citation>
    <scope>NUCLEOTIDE SEQUENCE [LARGE SCALE GENOMIC DNA]</scope>
    <source>
        <strain evidence="4 5">CAIM 1902</strain>
        <strain evidence="3 6">CAIM 703</strain>
    </source>
</reference>
<protein>
    <submittedName>
        <fullName evidence="3">Uncharacterized protein</fullName>
    </submittedName>
</protein>
<accession>A0A1Q9HN01</accession>
<dbReference type="EMBL" id="MJMH01000166">
    <property type="protein sequence ID" value="OLQ92522.1"/>
    <property type="molecule type" value="Genomic_DNA"/>
</dbReference>
<dbReference type="PANTHER" id="PTHR36571">
    <property type="entry name" value="PROTEIN YGIW"/>
    <property type="match status" value="1"/>
</dbReference>